<dbReference type="Pfam" id="PF04646">
    <property type="entry name" value="DUF604"/>
    <property type="match status" value="1"/>
</dbReference>
<sequence>MRITCFDKVNAISDPPLPAATGKLEKLQTADHITIHFVEKHPLLRGTVFMPQMGARQRVTFRIYISLMPWHTEDVVLLSASHWHNSWQRCKTGGIQRYDYIYICGDDDGIQACMVELGVPLSKETGFHQYDVYGDDLVAHPVTPLASLHHVDVVEPIFHGMSRVRALQHLFKPVTA</sequence>
<reference evidence="2" key="1">
    <citation type="journal article" date="2019" name="Gigascience">
        <title>De novo genome assembly of the endangered Acer yangbiense, a plant species with extremely small populations endemic to Yunnan Province, China.</title>
        <authorList>
            <person name="Yang J."/>
            <person name="Wariss H.M."/>
            <person name="Tao L."/>
            <person name="Zhang R."/>
            <person name="Yun Q."/>
            <person name="Hollingsworth P."/>
            <person name="Dao Z."/>
            <person name="Luo G."/>
            <person name="Guo H."/>
            <person name="Ma Y."/>
            <person name="Sun W."/>
        </authorList>
    </citation>
    <scope>NUCLEOTIDE SEQUENCE [LARGE SCALE GENOMIC DNA]</scope>
    <source>
        <strain evidence="2">cv. br00</strain>
    </source>
</reference>
<protein>
    <submittedName>
        <fullName evidence="1">Uncharacterized protein</fullName>
    </submittedName>
</protein>
<dbReference type="AlphaFoldDB" id="A0A5N5JNM0"/>
<accession>A0A5N5JNM0</accession>
<evidence type="ECO:0000313" key="2">
    <source>
        <dbReference type="Proteomes" id="UP000326939"/>
    </source>
</evidence>
<gene>
    <name evidence="1" type="ORF">DKX38_024595</name>
</gene>
<proteinExistence type="predicted"/>
<dbReference type="PANTHER" id="PTHR10811">
    <property type="entry name" value="FRINGE-RELATED"/>
    <property type="match status" value="1"/>
</dbReference>
<keyword evidence="2" id="KW-1185">Reference proteome</keyword>
<dbReference type="InterPro" id="IPR006740">
    <property type="entry name" value="DUF604"/>
</dbReference>
<name>A0A5N5JNM0_9ROSI</name>
<dbReference type="Proteomes" id="UP000326939">
    <property type="component" value="Chromosome 16"/>
</dbReference>
<dbReference type="EMBL" id="VDCV01000016">
    <property type="protein sequence ID" value="KAB5520276.1"/>
    <property type="molecule type" value="Genomic_DNA"/>
</dbReference>
<evidence type="ECO:0000313" key="1">
    <source>
        <dbReference type="EMBL" id="KAB5520276.1"/>
    </source>
</evidence>
<organism evidence="1 2">
    <name type="scientific">Salix brachista</name>
    <dbReference type="NCBI Taxonomy" id="2182728"/>
    <lineage>
        <taxon>Eukaryota</taxon>
        <taxon>Viridiplantae</taxon>
        <taxon>Streptophyta</taxon>
        <taxon>Embryophyta</taxon>
        <taxon>Tracheophyta</taxon>
        <taxon>Spermatophyta</taxon>
        <taxon>Magnoliopsida</taxon>
        <taxon>eudicotyledons</taxon>
        <taxon>Gunneridae</taxon>
        <taxon>Pentapetalae</taxon>
        <taxon>rosids</taxon>
        <taxon>fabids</taxon>
        <taxon>Malpighiales</taxon>
        <taxon>Salicaceae</taxon>
        <taxon>Saliceae</taxon>
        <taxon>Salix</taxon>
    </lineage>
</organism>
<comment type="caution">
    <text evidence="1">The sequence shown here is derived from an EMBL/GenBank/DDBJ whole genome shotgun (WGS) entry which is preliminary data.</text>
</comment>